<reference evidence="11 12" key="1">
    <citation type="submission" date="2019-05" db="EMBL/GenBank/DDBJ databases">
        <authorList>
            <consortium name="Science for Life Laboratories"/>
        </authorList>
    </citation>
    <scope>NUCLEOTIDE SEQUENCE [LARGE SCALE GENOMIC DNA]</scope>
    <source>
        <strain evidence="11">Soil9</strain>
    </source>
</reference>
<feature type="repeat" description="TPR" evidence="6">
    <location>
        <begin position="913"/>
        <end position="946"/>
    </location>
</feature>
<dbReference type="Pfam" id="PF13432">
    <property type="entry name" value="TPR_16"/>
    <property type="match status" value="1"/>
</dbReference>
<dbReference type="GO" id="GO:0005524">
    <property type="term" value="F:ATP binding"/>
    <property type="evidence" value="ECO:0007669"/>
    <property type="project" value="UniProtKB-UniRule"/>
</dbReference>
<dbReference type="KEGG" id="gms:SOIL9_43690"/>
<evidence type="ECO:0000256" key="4">
    <source>
        <dbReference type="ARBA" id="ARBA00022741"/>
    </source>
</evidence>
<keyword evidence="4 7" id="KW-0547">Nucleotide-binding</keyword>
<organism evidence="11 12">
    <name type="scientific">Gemmata massiliana</name>
    <dbReference type="NCBI Taxonomy" id="1210884"/>
    <lineage>
        <taxon>Bacteria</taxon>
        <taxon>Pseudomonadati</taxon>
        <taxon>Planctomycetota</taxon>
        <taxon>Planctomycetia</taxon>
        <taxon>Gemmatales</taxon>
        <taxon>Gemmataceae</taxon>
        <taxon>Gemmata</taxon>
    </lineage>
</organism>
<protein>
    <recommendedName>
        <fullName evidence="10">Protein kinase domain-containing protein</fullName>
    </recommendedName>
</protein>
<dbReference type="EMBL" id="LR593886">
    <property type="protein sequence ID" value="VTR93345.1"/>
    <property type="molecule type" value="Genomic_DNA"/>
</dbReference>
<dbReference type="Gene3D" id="3.30.200.20">
    <property type="entry name" value="Phosphorylase Kinase, domain 1"/>
    <property type="match status" value="1"/>
</dbReference>
<keyword evidence="3" id="KW-0808">Transferase</keyword>
<keyword evidence="5 7" id="KW-0067">ATP-binding</keyword>
<keyword evidence="6" id="KW-0802">TPR repeat</keyword>
<dbReference type="PANTHER" id="PTHR44835">
    <property type="entry name" value="UDP-N-ACETYLGLUCOSAMINE--PEPTIDE N-ACETYLGLUCOSAMINYLTRANSFERASE SPINDLY-RELATED"/>
    <property type="match status" value="1"/>
</dbReference>
<evidence type="ECO:0000256" key="1">
    <source>
        <dbReference type="ARBA" id="ARBA00004922"/>
    </source>
</evidence>
<evidence type="ECO:0000256" key="5">
    <source>
        <dbReference type="ARBA" id="ARBA00022840"/>
    </source>
</evidence>
<dbReference type="SUPFAM" id="SSF48452">
    <property type="entry name" value="TPR-like"/>
    <property type="match status" value="2"/>
</dbReference>
<dbReference type="Pfam" id="PF13414">
    <property type="entry name" value="TPR_11"/>
    <property type="match status" value="2"/>
</dbReference>
<dbReference type="InterPro" id="IPR017441">
    <property type="entry name" value="Protein_kinase_ATP_BS"/>
</dbReference>
<accession>A0A6P2CYZ1</accession>
<evidence type="ECO:0000256" key="9">
    <source>
        <dbReference type="SAM" id="MobiDB-lite"/>
    </source>
</evidence>
<dbReference type="AlphaFoldDB" id="A0A6P2CYZ1"/>
<evidence type="ECO:0000256" key="7">
    <source>
        <dbReference type="PROSITE-ProRule" id="PRU10141"/>
    </source>
</evidence>
<feature type="repeat" description="TPR" evidence="6">
    <location>
        <begin position="804"/>
        <end position="837"/>
    </location>
</feature>
<dbReference type="Gene3D" id="1.10.510.10">
    <property type="entry name" value="Transferase(Phosphotransferase) domain 1"/>
    <property type="match status" value="1"/>
</dbReference>
<feature type="coiled-coil region" evidence="8">
    <location>
        <begin position="403"/>
        <end position="451"/>
    </location>
</feature>
<keyword evidence="8" id="KW-0175">Coiled coil</keyword>
<dbReference type="Proteomes" id="UP000464178">
    <property type="component" value="Chromosome"/>
</dbReference>
<dbReference type="Pfam" id="PF00069">
    <property type="entry name" value="Pkinase"/>
    <property type="match status" value="1"/>
</dbReference>
<dbReference type="RefSeq" id="WP_162668085.1">
    <property type="nucleotide sequence ID" value="NZ_LR593886.1"/>
</dbReference>
<feature type="repeat" description="TPR" evidence="6">
    <location>
        <begin position="838"/>
        <end position="871"/>
    </location>
</feature>
<dbReference type="InterPro" id="IPR019734">
    <property type="entry name" value="TPR_rpt"/>
</dbReference>
<dbReference type="GO" id="GO:0004674">
    <property type="term" value="F:protein serine/threonine kinase activity"/>
    <property type="evidence" value="ECO:0007669"/>
    <property type="project" value="UniProtKB-KW"/>
</dbReference>
<dbReference type="PROSITE" id="PS50005">
    <property type="entry name" value="TPR"/>
    <property type="match status" value="10"/>
</dbReference>
<feature type="repeat" description="TPR" evidence="6">
    <location>
        <begin position="1150"/>
        <end position="1183"/>
    </location>
</feature>
<dbReference type="SUPFAM" id="SSF56112">
    <property type="entry name" value="Protein kinase-like (PK-like)"/>
    <property type="match status" value="1"/>
</dbReference>
<comment type="pathway">
    <text evidence="1">Protein modification; protein glycosylation.</text>
</comment>
<feature type="binding site" evidence="7">
    <location>
        <position position="145"/>
    </location>
    <ligand>
        <name>ATP</name>
        <dbReference type="ChEBI" id="CHEBI:30616"/>
    </ligand>
</feature>
<dbReference type="PROSITE" id="PS50011">
    <property type="entry name" value="PROTEIN_KINASE_DOM"/>
    <property type="match status" value="1"/>
</dbReference>
<feature type="region of interest" description="Disordered" evidence="9">
    <location>
        <begin position="80"/>
        <end position="102"/>
    </location>
</feature>
<evidence type="ECO:0000313" key="12">
    <source>
        <dbReference type="Proteomes" id="UP000464178"/>
    </source>
</evidence>
<dbReference type="InterPro" id="IPR000719">
    <property type="entry name" value="Prot_kinase_dom"/>
</dbReference>
<feature type="repeat" description="TPR" evidence="6">
    <location>
        <begin position="1049"/>
        <end position="1082"/>
    </location>
</feature>
<dbReference type="CDD" id="cd14014">
    <property type="entry name" value="STKc_PknB_like"/>
    <property type="match status" value="1"/>
</dbReference>
<feature type="repeat" description="TPR" evidence="6">
    <location>
        <begin position="1015"/>
        <end position="1048"/>
    </location>
</feature>
<evidence type="ECO:0000313" key="11">
    <source>
        <dbReference type="EMBL" id="VTR93345.1"/>
    </source>
</evidence>
<dbReference type="InterPro" id="IPR051939">
    <property type="entry name" value="Glycosyltr_41/O-GlcNAc_trsf"/>
</dbReference>
<feature type="domain" description="Protein kinase" evidence="10">
    <location>
        <begin position="116"/>
        <end position="402"/>
    </location>
</feature>
<evidence type="ECO:0000256" key="8">
    <source>
        <dbReference type="SAM" id="Coils"/>
    </source>
</evidence>
<dbReference type="InterPro" id="IPR011009">
    <property type="entry name" value="Kinase-like_dom_sf"/>
</dbReference>
<evidence type="ECO:0000256" key="6">
    <source>
        <dbReference type="PROSITE-ProRule" id="PRU00339"/>
    </source>
</evidence>
<keyword evidence="11" id="KW-0418">Kinase</keyword>
<dbReference type="PANTHER" id="PTHR44835:SF1">
    <property type="entry name" value="PROTEIN O-GLCNAC TRANSFERASE"/>
    <property type="match status" value="1"/>
</dbReference>
<dbReference type="InterPro" id="IPR008271">
    <property type="entry name" value="Ser/Thr_kinase_AS"/>
</dbReference>
<keyword evidence="11" id="KW-0723">Serine/threonine-protein kinase</keyword>
<evidence type="ECO:0000259" key="10">
    <source>
        <dbReference type="PROSITE" id="PS50011"/>
    </source>
</evidence>
<dbReference type="SMART" id="SM00028">
    <property type="entry name" value="TPR"/>
    <property type="match status" value="13"/>
</dbReference>
<feature type="repeat" description="TPR" evidence="6">
    <location>
        <begin position="872"/>
        <end position="905"/>
    </location>
</feature>
<dbReference type="PROSITE" id="PS00107">
    <property type="entry name" value="PROTEIN_KINASE_ATP"/>
    <property type="match status" value="1"/>
</dbReference>
<dbReference type="Pfam" id="PF14559">
    <property type="entry name" value="TPR_19"/>
    <property type="match status" value="1"/>
</dbReference>
<dbReference type="Pfam" id="PF13181">
    <property type="entry name" value="TPR_8"/>
    <property type="match status" value="1"/>
</dbReference>
<proteinExistence type="predicted"/>
<gene>
    <name evidence="11" type="ORF">SOIL9_43690</name>
</gene>
<evidence type="ECO:0000256" key="3">
    <source>
        <dbReference type="ARBA" id="ARBA00022679"/>
    </source>
</evidence>
<dbReference type="InterPro" id="IPR011990">
    <property type="entry name" value="TPR-like_helical_dom_sf"/>
</dbReference>
<sequence>MSTNPDMPEQNTVDKLIIIDRLCDRFEDEWRSGVCPSIEQFLQSAGFDVATAPANLFRELARVKSAYDAPQPLTCEPIPHSDLASGLVTQPEPPGAPAADRSGYFSRPLIPVVPGYELLDEVGRGGMGIVYRARDVHLHRDVAVKLLQEKYHATSLAAHRFLDEARITGQLQHPGIPPVHEIGSLLDGRHFLVMKLIKGRTLAAALTDVSVSRGSLIAAFELVCHAVAYAHDRGVIHRDLKPANVMIGDFGEVQVMDWGLAKFLRKIGVESEEGKAPETFHDPRAGFEEDLRTQTGSFLGTPAYMPPEQASGALDQVDERSDVFGLGAILCAVLTGRPPYRGANAEATRQLAALADLVDTFATLDACGAEPELMVLCKRCLSPERDDRPRDAGVVAKVVAELRSEAEQRARQAELDRMKVDGERATAKARAEEEAKTRRATEEKLVEQRKRWRSQRALAGVVMALVLSLGAGAWWRDRQETARRGAQTRNEDLMTALLERGEAALRAGDAPTAGVLLEQAEKRTEEDFPEALKERLTQCREDLDLLHEIDRLEDVFWTTTPGPFRFTNSDIRPSVFTRHGMVIGRTPTADVARRVNASLIREHLLALFDRQLVMSSQFAFPSEFTSELKALLHAADPDEFRDTIRTAIAEKAETRVLEMLKLPAAVAQPSRFTVALGEFVSIPPDQRARLLTASLIQQAGNYRVLMGLAHLHSFFPTEASGKQNRVSPPVLEWIVAPPITDGDQTATFNKALNEREKWVRAALAVRSWSAAPFNDLGVILSLKGEWCAAIAYLREGLRLQPESALIHINLASALAQTDDLAGAVSHNKEAIRLNPKSAGAHFNLGQVLLKKNELPKAAAAFRQATQIEPKFYIAWHNLGVVLDRMGEKTAATIAFQEALRIEPRSGDTSSALAVSHTNRGIDLLNKGDVNGAIDAAREAIKADPKYTQAHRILSNALHAKGELDSAIAVLHKAIEIDPQDAASLTDLSNALLEKGQVDRALVVAKDAIKFDPKIAQAHGALGNALFAKDDLNGAIAAFREAIKQDPKYAVAHTNLGAALLAKDDVDGAIAALKEAIKHDPKYAVSHYNLGLALAAKDSDGAVAAFKEAIKHDPKCAPAHYSLGIMLQDKGDPNGAIAAFKEAVKINPKDANAHYNLGLVYRAQKNYPAAIVCAAAAREAEPRDADAHALLGDLLRITGDIAGARTTLTEAVKLDPQRFGPLLAELPLHDVAPPPHEKK</sequence>
<dbReference type="Gene3D" id="1.25.40.10">
    <property type="entry name" value="Tetratricopeptide repeat domain"/>
    <property type="match status" value="6"/>
</dbReference>
<feature type="repeat" description="TPR" evidence="6">
    <location>
        <begin position="1116"/>
        <end position="1149"/>
    </location>
</feature>
<dbReference type="GO" id="GO:0016757">
    <property type="term" value="F:glycosyltransferase activity"/>
    <property type="evidence" value="ECO:0007669"/>
    <property type="project" value="UniProtKB-KW"/>
</dbReference>
<feature type="repeat" description="TPR" evidence="6">
    <location>
        <begin position="1184"/>
        <end position="1217"/>
    </location>
</feature>
<name>A0A6P2CYZ1_9BACT</name>
<dbReference type="SMART" id="SM00220">
    <property type="entry name" value="S_TKc"/>
    <property type="match status" value="1"/>
</dbReference>
<dbReference type="PROSITE" id="PS00108">
    <property type="entry name" value="PROTEIN_KINASE_ST"/>
    <property type="match status" value="1"/>
</dbReference>
<keyword evidence="2" id="KW-0328">Glycosyltransferase</keyword>
<feature type="repeat" description="TPR" evidence="6">
    <location>
        <begin position="947"/>
        <end position="980"/>
    </location>
</feature>
<evidence type="ECO:0000256" key="2">
    <source>
        <dbReference type="ARBA" id="ARBA00022676"/>
    </source>
</evidence>
<keyword evidence="12" id="KW-1185">Reference proteome</keyword>